<dbReference type="SUPFAM" id="SSF81342">
    <property type="entry name" value="Transmembrane di-heme cytochromes"/>
    <property type="match status" value="1"/>
</dbReference>
<feature type="domain" description="Cytochrome b561 bacterial/Ni-hydrogenase" evidence="14">
    <location>
        <begin position="10"/>
        <end position="163"/>
    </location>
</feature>
<keyword evidence="8" id="KW-0249">Electron transport</keyword>
<evidence type="ECO:0000256" key="3">
    <source>
        <dbReference type="ARBA" id="ARBA00022448"/>
    </source>
</evidence>
<keyword evidence="5" id="KW-0349">Heme</keyword>
<accession>A0ABV2R0N9</accession>
<comment type="subcellular location">
    <subcellularLocation>
        <location evidence="2">Cell membrane</location>
        <topology evidence="2">Multi-pass membrane protein</topology>
    </subcellularLocation>
</comment>
<evidence type="ECO:0000256" key="10">
    <source>
        <dbReference type="ARBA" id="ARBA00023004"/>
    </source>
</evidence>
<dbReference type="Proteomes" id="UP001549321">
    <property type="component" value="Unassembled WGS sequence"/>
</dbReference>
<keyword evidence="6 13" id="KW-0812">Transmembrane</keyword>
<comment type="caution">
    <text evidence="15">The sequence shown here is derived from an EMBL/GenBank/DDBJ whole genome shotgun (WGS) entry which is preliminary data.</text>
</comment>
<name>A0ABV2R0N9_9HYPH</name>
<evidence type="ECO:0000256" key="9">
    <source>
        <dbReference type="ARBA" id="ARBA00022989"/>
    </source>
</evidence>
<organism evidence="15 16">
    <name type="scientific">Kaistia defluvii</name>
    <dbReference type="NCBI Taxonomy" id="410841"/>
    <lineage>
        <taxon>Bacteria</taxon>
        <taxon>Pseudomonadati</taxon>
        <taxon>Pseudomonadota</taxon>
        <taxon>Alphaproteobacteria</taxon>
        <taxon>Hyphomicrobiales</taxon>
        <taxon>Kaistiaceae</taxon>
        <taxon>Kaistia</taxon>
    </lineage>
</organism>
<comment type="cofactor">
    <cofactor evidence="1">
        <name>heme b</name>
        <dbReference type="ChEBI" id="CHEBI:60344"/>
    </cofactor>
</comment>
<evidence type="ECO:0000256" key="7">
    <source>
        <dbReference type="ARBA" id="ARBA00022723"/>
    </source>
</evidence>
<feature type="transmembrane region" description="Helical" evidence="13">
    <location>
        <begin position="58"/>
        <end position="80"/>
    </location>
</feature>
<evidence type="ECO:0000256" key="8">
    <source>
        <dbReference type="ARBA" id="ARBA00022982"/>
    </source>
</evidence>
<evidence type="ECO:0000256" key="11">
    <source>
        <dbReference type="ARBA" id="ARBA00023136"/>
    </source>
</evidence>
<sequence>MMQQPVTRGYSASQIALHWLIVVMVLFQLIFGESMSHSVRAARRGTALDPSDATLATLHIWVGFAILAAVAIRLVLRLRFGAPPLPPSSALLGTLARLTHIAFYVLLVAVPVTGILAYWFIPSLGDVHELGKPAFIVLIALHAAAALWHQLWLRDGLLLRMLKPGS</sequence>
<evidence type="ECO:0000313" key="16">
    <source>
        <dbReference type="Proteomes" id="UP001549321"/>
    </source>
</evidence>
<evidence type="ECO:0000256" key="5">
    <source>
        <dbReference type="ARBA" id="ARBA00022617"/>
    </source>
</evidence>
<feature type="transmembrane region" description="Helical" evidence="13">
    <location>
        <begin position="133"/>
        <end position="153"/>
    </location>
</feature>
<dbReference type="EMBL" id="JBEPSM010000002">
    <property type="protein sequence ID" value="MET4634837.1"/>
    <property type="molecule type" value="Genomic_DNA"/>
</dbReference>
<evidence type="ECO:0000256" key="2">
    <source>
        <dbReference type="ARBA" id="ARBA00004651"/>
    </source>
</evidence>
<dbReference type="Pfam" id="PF01292">
    <property type="entry name" value="Ni_hydr_CYTB"/>
    <property type="match status" value="1"/>
</dbReference>
<keyword evidence="11 13" id="KW-0472">Membrane</keyword>
<keyword evidence="7" id="KW-0479">Metal-binding</keyword>
<feature type="transmembrane region" description="Helical" evidence="13">
    <location>
        <begin position="101"/>
        <end position="121"/>
    </location>
</feature>
<dbReference type="InterPro" id="IPR052168">
    <property type="entry name" value="Cytochrome_b561_oxidase"/>
</dbReference>
<protein>
    <submittedName>
        <fullName evidence="15">Cytochrome b561</fullName>
    </submittedName>
</protein>
<dbReference type="InterPro" id="IPR011577">
    <property type="entry name" value="Cyt_b561_bac/Ni-Hgenase"/>
</dbReference>
<dbReference type="PANTHER" id="PTHR30529">
    <property type="entry name" value="CYTOCHROME B561"/>
    <property type="match status" value="1"/>
</dbReference>
<dbReference type="RefSeq" id="WP_354551889.1">
    <property type="nucleotide sequence ID" value="NZ_JBEPSM010000002.1"/>
</dbReference>
<gene>
    <name evidence="15" type="ORF">ABIE08_002783</name>
</gene>
<reference evidence="15 16" key="1">
    <citation type="submission" date="2024-06" db="EMBL/GenBank/DDBJ databases">
        <title>Sorghum-associated microbial communities from plants grown in Nebraska, USA.</title>
        <authorList>
            <person name="Schachtman D."/>
        </authorList>
    </citation>
    <scope>NUCLEOTIDE SEQUENCE [LARGE SCALE GENOMIC DNA]</scope>
    <source>
        <strain evidence="15 16">3207</strain>
    </source>
</reference>
<feature type="transmembrane region" description="Helical" evidence="13">
    <location>
        <begin position="12"/>
        <end position="31"/>
    </location>
</feature>
<evidence type="ECO:0000256" key="1">
    <source>
        <dbReference type="ARBA" id="ARBA00001970"/>
    </source>
</evidence>
<evidence type="ECO:0000313" key="15">
    <source>
        <dbReference type="EMBL" id="MET4634837.1"/>
    </source>
</evidence>
<keyword evidence="4" id="KW-1003">Cell membrane</keyword>
<keyword evidence="9 13" id="KW-1133">Transmembrane helix</keyword>
<proteinExistence type="inferred from homology"/>
<evidence type="ECO:0000256" key="6">
    <source>
        <dbReference type="ARBA" id="ARBA00022692"/>
    </source>
</evidence>
<dbReference type="InterPro" id="IPR016174">
    <property type="entry name" value="Di-haem_cyt_TM"/>
</dbReference>
<evidence type="ECO:0000256" key="4">
    <source>
        <dbReference type="ARBA" id="ARBA00022475"/>
    </source>
</evidence>
<comment type="similarity">
    <text evidence="12">Belongs to the cytochrome b561 family.</text>
</comment>
<evidence type="ECO:0000259" key="14">
    <source>
        <dbReference type="Pfam" id="PF01292"/>
    </source>
</evidence>
<evidence type="ECO:0000256" key="13">
    <source>
        <dbReference type="SAM" id="Phobius"/>
    </source>
</evidence>
<dbReference type="Gene3D" id="1.20.950.20">
    <property type="entry name" value="Transmembrane di-heme cytochromes, Chain C"/>
    <property type="match status" value="1"/>
</dbReference>
<keyword evidence="3" id="KW-0813">Transport</keyword>
<evidence type="ECO:0000256" key="12">
    <source>
        <dbReference type="ARBA" id="ARBA00037975"/>
    </source>
</evidence>
<keyword evidence="10" id="KW-0408">Iron</keyword>
<keyword evidence="16" id="KW-1185">Reference proteome</keyword>
<dbReference type="PANTHER" id="PTHR30529:SF1">
    <property type="entry name" value="CYTOCHROME B561 HOMOLOG 2"/>
    <property type="match status" value="1"/>
</dbReference>